<dbReference type="InterPro" id="IPR003029">
    <property type="entry name" value="S1_domain"/>
</dbReference>
<evidence type="ECO:0000259" key="19">
    <source>
        <dbReference type="SMART" id="SM00316"/>
    </source>
</evidence>
<keyword evidence="6" id="KW-0963">Cytoplasm</keyword>
<dbReference type="Gene3D" id="2.40.50.140">
    <property type="entry name" value="Nucleic acid-binding proteins"/>
    <property type="match status" value="1"/>
</dbReference>
<dbReference type="CDD" id="cd04453">
    <property type="entry name" value="S1_RNase_E"/>
    <property type="match status" value="1"/>
</dbReference>
<feature type="region of interest" description="Disordered" evidence="18">
    <location>
        <begin position="500"/>
        <end position="521"/>
    </location>
</feature>
<comment type="similarity">
    <text evidence="3">Belongs to the RNase E/G family. RNase G subfamily.</text>
</comment>
<feature type="compositionally biased region" description="Basic residues" evidence="18">
    <location>
        <begin position="506"/>
        <end position="521"/>
    </location>
</feature>
<dbReference type="Gene3D" id="3.40.1260.20">
    <property type="entry name" value="Ribonuclease E, catalytic domain"/>
    <property type="match status" value="1"/>
</dbReference>
<sequence>MKKEILVSVSPLETRVATLEDEDLVEIMTESADARHIVGNIYKGRVSEVLPGLQAAFIDIGLERNAFLHAEDLVTDAQDIGAFLDEDYDNLIDHRRGRRREVPPIEKLLSRSQEILVQITKEPIGKKGPRATANITIAGRYLVLMPYADHVGVSRKIASASERNRLRKLVKNLRAGDTGFIVRTVGEGSSKTAIRAEMGYLNRLSREIVRKAKKSEAPALVYDDLGLVFSIIRDVLSEEVDSLVIDDRELYNRIRNFARRTAPKLSTRIELYSGRYPLLEAYGVERELERMLQRRVWLKCGGYIVIEQTEALTSIDVNTGKNIGKTDLERTVFETNLEAAVEIPRQLRLRDIGGIIIIDFIDMEIQGHRDEVVKRLSQALQKDRSKTRVRRMSDLGLVEMTRKRVRRSVTAQMTGRCPGCGGTGLVLSDTSLALHVENTLRRALCQAGESTVQLVCNPNVVQILENRHPAVLDRLQEEFGREIVMQANPLQPFDELTVKGVDDAKKPRRSRGRRRHVRKKS</sequence>
<dbReference type="PANTHER" id="PTHR30001">
    <property type="entry name" value="RIBONUCLEASE"/>
    <property type="match status" value="1"/>
</dbReference>
<reference evidence="20 21" key="1">
    <citation type="journal article" date="2016" name="Nat. Commun.">
        <title>Thousands of microbial genomes shed light on interconnected biogeochemical processes in an aquifer system.</title>
        <authorList>
            <person name="Anantharaman K."/>
            <person name="Brown C.T."/>
            <person name="Hug L.A."/>
            <person name="Sharon I."/>
            <person name="Castelle C.J."/>
            <person name="Probst A.J."/>
            <person name="Thomas B.C."/>
            <person name="Singh A."/>
            <person name="Wilkins M.J."/>
            <person name="Karaoz U."/>
            <person name="Brodie E.L."/>
            <person name="Williams K.H."/>
            <person name="Hubbard S.S."/>
            <person name="Banfield J.F."/>
        </authorList>
    </citation>
    <scope>NUCLEOTIDE SEQUENCE [LARGE SCALE GENOMIC DNA]</scope>
</reference>
<evidence type="ECO:0000256" key="14">
    <source>
        <dbReference type="ARBA" id="ARBA00022801"/>
    </source>
</evidence>
<evidence type="ECO:0000256" key="16">
    <source>
        <dbReference type="ARBA" id="ARBA00022884"/>
    </source>
</evidence>
<evidence type="ECO:0000313" key="21">
    <source>
        <dbReference type="Proteomes" id="UP000177187"/>
    </source>
</evidence>
<evidence type="ECO:0000256" key="17">
    <source>
        <dbReference type="ARBA" id="ARBA00023136"/>
    </source>
</evidence>
<evidence type="ECO:0000256" key="13">
    <source>
        <dbReference type="ARBA" id="ARBA00022759"/>
    </source>
</evidence>
<keyword evidence="12" id="KW-0699">rRNA-binding</keyword>
<dbReference type="InterPro" id="IPR019307">
    <property type="entry name" value="RNA-bd_AU-1/RNase_E/G"/>
</dbReference>
<keyword evidence="16" id="KW-0694">RNA-binding</keyword>
<gene>
    <name evidence="20" type="ORF">A2Y64_00855</name>
</gene>
<evidence type="ECO:0000256" key="3">
    <source>
        <dbReference type="ARBA" id="ARBA00005663"/>
    </source>
</evidence>
<dbReference type="STRING" id="1817816.A2Y64_00855"/>
<evidence type="ECO:0000256" key="5">
    <source>
        <dbReference type="ARBA" id="ARBA00022475"/>
    </source>
</evidence>
<proteinExistence type="inferred from homology"/>
<keyword evidence="11" id="KW-0479">Metal-binding</keyword>
<comment type="cofactor">
    <cofactor evidence="1">
        <name>Mg(2+)</name>
        <dbReference type="ChEBI" id="CHEBI:18420"/>
    </cofactor>
</comment>
<comment type="subcellular location">
    <subcellularLocation>
        <location evidence="2">Cytoplasm</location>
    </subcellularLocation>
</comment>
<feature type="domain" description="S1 motif" evidence="19">
    <location>
        <begin position="37"/>
        <end position="134"/>
    </location>
</feature>
<evidence type="ECO:0000256" key="8">
    <source>
        <dbReference type="ARBA" id="ARBA00022552"/>
    </source>
</evidence>
<dbReference type="SMART" id="SM00316">
    <property type="entry name" value="S1"/>
    <property type="match status" value="1"/>
</dbReference>
<evidence type="ECO:0000256" key="7">
    <source>
        <dbReference type="ARBA" id="ARBA00022519"/>
    </source>
</evidence>
<dbReference type="PANTHER" id="PTHR30001:SF1">
    <property type="entry name" value="RIBONUCLEASE E_G-LIKE PROTEIN, CHLOROPLASTIC"/>
    <property type="match status" value="1"/>
</dbReference>
<dbReference type="GO" id="GO:0004540">
    <property type="term" value="F:RNA nuclease activity"/>
    <property type="evidence" value="ECO:0007669"/>
    <property type="project" value="InterPro"/>
</dbReference>
<dbReference type="GO" id="GO:0005737">
    <property type="term" value="C:cytoplasm"/>
    <property type="evidence" value="ECO:0007669"/>
    <property type="project" value="UniProtKB-SubCell"/>
</dbReference>
<accession>A0A1F5F4P9</accession>
<dbReference type="GO" id="GO:0046872">
    <property type="term" value="F:metal ion binding"/>
    <property type="evidence" value="ECO:0007669"/>
    <property type="project" value="UniProtKB-KW"/>
</dbReference>
<keyword evidence="17" id="KW-0472">Membrane</keyword>
<dbReference type="GO" id="GO:0008033">
    <property type="term" value="P:tRNA processing"/>
    <property type="evidence" value="ECO:0007669"/>
    <property type="project" value="UniProtKB-KW"/>
</dbReference>
<dbReference type="InterPro" id="IPR048583">
    <property type="entry name" value="RNase_E_G_thioredoxin-like"/>
</dbReference>
<dbReference type="NCBIfam" id="TIGR00757">
    <property type="entry name" value="RNaseEG"/>
    <property type="match status" value="1"/>
</dbReference>
<keyword evidence="7" id="KW-0997">Cell inner membrane</keyword>
<evidence type="ECO:0000256" key="6">
    <source>
        <dbReference type="ARBA" id="ARBA00022490"/>
    </source>
</evidence>
<evidence type="ECO:0000256" key="2">
    <source>
        <dbReference type="ARBA" id="ARBA00004496"/>
    </source>
</evidence>
<dbReference type="InterPro" id="IPR004659">
    <property type="entry name" value="RNase_E/G"/>
</dbReference>
<dbReference type="Proteomes" id="UP000177187">
    <property type="component" value="Unassembled WGS sequence"/>
</dbReference>
<protein>
    <recommendedName>
        <fullName evidence="4">Ribonuclease G</fullName>
    </recommendedName>
</protein>
<dbReference type="Pfam" id="PF10150">
    <property type="entry name" value="RNase_E_G"/>
    <property type="match status" value="1"/>
</dbReference>
<evidence type="ECO:0000256" key="18">
    <source>
        <dbReference type="SAM" id="MobiDB-lite"/>
    </source>
</evidence>
<dbReference type="GO" id="GO:0006364">
    <property type="term" value="P:rRNA processing"/>
    <property type="evidence" value="ECO:0007669"/>
    <property type="project" value="UniProtKB-KW"/>
</dbReference>
<evidence type="ECO:0000256" key="9">
    <source>
        <dbReference type="ARBA" id="ARBA00022694"/>
    </source>
</evidence>
<evidence type="ECO:0000256" key="1">
    <source>
        <dbReference type="ARBA" id="ARBA00001946"/>
    </source>
</evidence>
<dbReference type="SUPFAM" id="SSF50249">
    <property type="entry name" value="Nucleic acid-binding proteins"/>
    <property type="match status" value="1"/>
</dbReference>
<keyword evidence="13" id="KW-0255">Endonuclease</keyword>
<dbReference type="GO" id="GO:0016787">
    <property type="term" value="F:hydrolase activity"/>
    <property type="evidence" value="ECO:0007669"/>
    <property type="project" value="UniProtKB-KW"/>
</dbReference>
<dbReference type="EMBL" id="MFAF01000100">
    <property type="protein sequence ID" value="OGD74556.1"/>
    <property type="molecule type" value="Genomic_DNA"/>
</dbReference>
<keyword evidence="14" id="KW-0378">Hydrolase</keyword>
<evidence type="ECO:0000256" key="12">
    <source>
        <dbReference type="ARBA" id="ARBA00022730"/>
    </source>
</evidence>
<keyword evidence="5" id="KW-1003">Cell membrane</keyword>
<dbReference type="GO" id="GO:0004519">
    <property type="term" value="F:endonuclease activity"/>
    <property type="evidence" value="ECO:0007669"/>
    <property type="project" value="UniProtKB-KW"/>
</dbReference>
<keyword evidence="9" id="KW-0819">tRNA processing</keyword>
<evidence type="ECO:0000256" key="11">
    <source>
        <dbReference type="ARBA" id="ARBA00022723"/>
    </source>
</evidence>
<keyword evidence="10" id="KW-0540">Nuclease</keyword>
<dbReference type="Pfam" id="PF20833">
    <property type="entry name" value="RNase_E_G_Thio"/>
    <property type="match status" value="1"/>
</dbReference>
<keyword evidence="15" id="KW-0460">Magnesium</keyword>
<evidence type="ECO:0000256" key="4">
    <source>
        <dbReference type="ARBA" id="ARBA00017719"/>
    </source>
</evidence>
<name>A0A1F5F4P9_9BACT</name>
<comment type="caution">
    <text evidence="20">The sequence shown here is derived from an EMBL/GenBank/DDBJ whole genome shotgun (WGS) entry which is preliminary data.</text>
</comment>
<keyword evidence="8" id="KW-0698">rRNA processing</keyword>
<dbReference type="AlphaFoldDB" id="A0A1F5F4P9"/>
<evidence type="ECO:0000256" key="10">
    <source>
        <dbReference type="ARBA" id="ARBA00022722"/>
    </source>
</evidence>
<dbReference type="InterPro" id="IPR012340">
    <property type="entry name" value="NA-bd_OB-fold"/>
</dbReference>
<evidence type="ECO:0000256" key="15">
    <source>
        <dbReference type="ARBA" id="ARBA00022842"/>
    </source>
</evidence>
<evidence type="ECO:0000313" key="20">
    <source>
        <dbReference type="EMBL" id="OGD74556.1"/>
    </source>
</evidence>
<organism evidence="20 21">
    <name type="scientific">Candidatus Coatesbacteria bacterium RBG_13_66_14</name>
    <dbReference type="NCBI Taxonomy" id="1817816"/>
    <lineage>
        <taxon>Bacteria</taxon>
        <taxon>Candidatus Coatesiibacteriota</taxon>
    </lineage>
</organism>
<dbReference type="GO" id="GO:0019843">
    <property type="term" value="F:rRNA binding"/>
    <property type="evidence" value="ECO:0007669"/>
    <property type="project" value="UniProtKB-KW"/>
</dbReference>